<sequence>MISLENFRKDNIQYIKGVGPKKANLLTKLGIFTIGDLLEHYPRRYEDRSQLKMINNLTDGQVENFKARMMNCAESKPRRGLQITKITVGDSTGTVQLVWFNQPHRKKIYRLGADILVTGKVKKIYQVEIQNPEIEMITDVDTLEAGYITPIYAANESITQRFLRNLIRQILTEYNTTAEILPPIIIDQFSLLDRKTAFENIHFPLNMDVLKQARRRLVFEELYLLQCGLLYIKKQNRSNTIGIKHGPDGRLVKQVREQLPFSLTEDQQKVLLEIALDMEDAKPMQRLLQGDVGSGKTVIAALALAKTVENGYQGAMMVPTEILAEQHYTTLSDLFLPLGIRVKILTGKLPKRTHEQVVAEIKSGLVDVVIGTHALIQESVEFQYLGLVITDEQHRFGVRQRAKLQEKGNMPDVLVMTATPIPRTMALTVYGDLDVSTIKQLPPGRKIIKTYVRGSDRRQLVYDFIEKEVNSGRQAYVVCPLVEESEKVNAQSAVELYDELLETELVNISCGLVHGRMKSVEKDLVMDRFYRGEIKVLVATTVIEVGVNVTNATVMIIENAERFGLAQLHQLRGRIGRGDHQSYCILLSDNKKPETQERLSIIAKTNDGFLLAEEDLKIRGPGQFFGIRQHGLPDFKIADIINDIDVFLEARQAAEKTVARPESFDMLRPALQARFGKEFSMIFSS</sequence>
<proteinExistence type="inferred from homology"/>
<dbReference type="PANTHER" id="PTHR47964:SF1">
    <property type="entry name" value="ATP-DEPENDENT DNA HELICASE HOMOLOG RECG, CHLOROPLASTIC"/>
    <property type="match status" value="1"/>
</dbReference>
<dbReference type="NCBIfam" id="NF008168">
    <property type="entry name" value="PRK10917.2-2"/>
    <property type="match status" value="1"/>
</dbReference>
<keyword evidence="11" id="KW-0413">Isomerase</keyword>
<feature type="domain" description="Helicase C-terminal" evidence="17">
    <location>
        <begin position="456"/>
        <end position="617"/>
    </location>
</feature>
<gene>
    <name evidence="18" type="primary">recG</name>
    <name evidence="18" type="ORF">LMF89_04035</name>
</gene>
<dbReference type="Pfam" id="PF19833">
    <property type="entry name" value="RecG_dom3_C"/>
    <property type="match status" value="1"/>
</dbReference>
<dbReference type="CDD" id="cd04488">
    <property type="entry name" value="RecG_wedge_OBF"/>
    <property type="match status" value="1"/>
</dbReference>
<keyword evidence="6 15" id="KW-0347">Helicase</keyword>
<dbReference type="GO" id="GO:0003678">
    <property type="term" value="F:DNA helicase activity"/>
    <property type="evidence" value="ECO:0007669"/>
    <property type="project" value="UniProtKB-EC"/>
</dbReference>
<evidence type="ECO:0000256" key="6">
    <source>
        <dbReference type="ARBA" id="ARBA00022806"/>
    </source>
</evidence>
<dbReference type="PROSITE" id="PS51194">
    <property type="entry name" value="HELICASE_CTER"/>
    <property type="match status" value="1"/>
</dbReference>
<evidence type="ECO:0000256" key="12">
    <source>
        <dbReference type="ARBA" id="ARBA00034617"/>
    </source>
</evidence>
<keyword evidence="9 15" id="KW-0233">DNA recombination</keyword>
<keyword evidence="4 15" id="KW-0227">DNA damage</keyword>
<dbReference type="CDD" id="cd17992">
    <property type="entry name" value="DEXHc_RecG"/>
    <property type="match status" value="1"/>
</dbReference>
<dbReference type="InterPro" id="IPR011545">
    <property type="entry name" value="DEAD/DEAH_box_helicase_dom"/>
</dbReference>
<evidence type="ECO:0000256" key="10">
    <source>
        <dbReference type="ARBA" id="ARBA00023204"/>
    </source>
</evidence>
<dbReference type="GO" id="GO:0016787">
    <property type="term" value="F:hydrolase activity"/>
    <property type="evidence" value="ECO:0007669"/>
    <property type="project" value="UniProtKB-KW"/>
</dbReference>
<dbReference type="InterPro" id="IPR047112">
    <property type="entry name" value="RecG/Mfd"/>
</dbReference>
<comment type="similarity">
    <text evidence="1 15">Belongs to the helicase family. RecG subfamily.</text>
</comment>
<dbReference type="PANTHER" id="PTHR47964">
    <property type="entry name" value="ATP-DEPENDENT DNA HELICASE HOMOLOG RECG, CHLOROPLASTIC"/>
    <property type="match status" value="1"/>
</dbReference>
<dbReference type="InterPro" id="IPR004609">
    <property type="entry name" value="ATP-dep_DNA_helicase_RecG"/>
</dbReference>
<keyword evidence="7 15" id="KW-0067">ATP-binding</keyword>
<dbReference type="InterPro" id="IPR001650">
    <property type="entry name" value="Helicase_C-like"/>
</dbReference>
<comment type="caution">
    <text evidence="18">The sequence shown here is derived from an EMBL/GenBank/DDBJ whole genome shotgun (WGS) entry which is preliminary data.</text>
</comment>
<dbReference type="InterPro" id="IPR014001">
    <property type="entry name" value="Helicase_ATP-bd"/>
</dbReference>
<keyword evidence="5 15" id="KW-0378">Hydrolase</keyword>
<reference evidence="18" key="1">
    <citation type="submission" date="2021-11" db="EMBL/GenBank/DDBJ databases">
        <title>Description of a new species Pelosinus isolated from the bottom sediments of Lake Baikal.</title>
        <authorList>
            <person name="Zakharyuk A."/>
        </authorList>
    </citation>
    <scope>NUCLEOTIDE SEQUENCE</scope>
    <source>
        <strain evidence="18">Bkl1</strain>
    </source>
</reference>
<comment type="catalytic activity">
    <reaction evidence="14 15">
        <text>ATP + H2O = ADP + phosphate + H(+)</text>
        <dbReference type="Rhea" id="RHEA:13065"/>
        <dbReference type="ChEBI" id="CHEBI:15377"/>
        <dbReference type="ChEBI" id="CHEBI:15378"/>
        <dbReference type="ChEBI" id="CHEBI:30616"/>
        <dbReference type="ChEBI" id="CHEBI:43474"/>
        <dbReference type="ChEBI" id="CHEBI:456216"/>
        <dbReference type="EC" id="5.6.2.4"/>
    </reaction>
</comment>
<evidence type="ECO:0000256" key="14">
    <source>
        <dbReference type="ARBA" id="ARBA00048988"/>
    </source>
</evidence>
<evidence type="ECO:0000256" key="15">
    <source>
        <dbReference type="RuleBase" id="RU363016"/>
    </source>
</evidence>
<dbReference type="EC" id="5.6.2.4" evidence="13 15"/>
<feature type="domain" description="Helicase ATP-binding" evidence="16">
    <location>
        <begin position="277"/>
        <end position="438"/>
    </location>
</feature>
<dbReference type="PROSITE" id="PS51192">
    <property type="entry name" value="HELICASE_ATP_BIND_1"/>
    <property type="match status" value="1"/>
</dbReference>
<organism evidence="18 19">
    <name type="scientific">Pelosinus baikalensis</name>
    <dbReference type="NCBI Taxonomy" id="2892015"/>
    <lineage>
        <taxon>Bacteria</taxon>
        <taxon>Bacillati</taxon>
        <taxon>Bacillota</taxon>
        <taxon>Negativicutes</taxon>
        <taxon>Selenomonadales</taxon>
        <taxon>Sporomusaceae</taxon>
        <taxon>Pelosinus</taxon>
    </lineage>
</organism>
<evidence type="ECO:0000256" key="13">
    <source>
        <dbReference type="ARBA" id="ARBA00034808"/>
    </source>
</evidence>
<comment type="function">
    <text evidence="15">Plays a critical role in recombination and DNA repair. Helps process Holliday junction intermediates to mature products by catalyzing branch migration. Has replication fork regression activity, unwinds stalled or blocked replication forks to make a HJ that can be resolved. Has a DNA unwinding activity characteristic of a DNA helicase with 3'-5' polarity.</text>
</comment>
<evidence type="ECO:0000313" key="18">
    <source>
        <dbReference type="EMBL" id="MCC5464533.1"/>
    </source>
</evidence>
<evidence type="ECO:0000256" key="9">
    <source>
        <dbReference type="ARBA" id="ARBA00023172"/>
    </source>
</evidence>
<dbReference type="Pfam" id="PF00271">
    <property type="entry name" value="Helicase_C"/>
    <property type="match status" value="1"/>
</dbReference>
<keyword evidence="19" id="KW-1185">Reference proteome</keyword>
<evidence type="ECO:0000259" key="17">
    <source>
        <dbReference type="PROSITE" id="PS51194"/>
    </source>
</evidence>
<evidence type="ECO:0000256" key="3">
    <source>
        <dbReference type="ARBA" id="ARBA00022741"/>
    </source>
</evidence>
<name>A0ABS8HMU4_9FIRM</name>
<evidence type="ECO:0000256" key="7">
    <source>
        <dbReference type="ARBA" id="ARBA00022840"/>
    </source>
</evidence>
<dbReference type="Gene3D" id="3.40.50.300">
    <property type="entry name" value="P-loop containing nucleotide triphosphate hydrolases"/>
    <property type="match status" value="2"/>
</dbReference>
<evidence type="ECO:0000256" key="5">
    <source>
        <dbReference type="ARBA" id="ARBA00022801"/>
    </source>
</evidence>
<keyword evidence="10 15" id="KW-0234">DNA repair</keyword>
<dbReference type="InterPro" id="IPR027417">
    <property type="entry name" value="P-loop_NTPase"/>
</dbReference>
<dbReference type="EMBL" id="JAJHJB010000003">
    <property type="protein sequence ID" value="MCC5464533.1"/>
    <property type="molecule type" value="Genomic_DNA"/>
</dbReference>
<evidence type="ECO:0000256" key="8">
    <source>
        <dbReference type="ARBA" id="ARBA00023125"/>
    </source>
</evidence>
<evidence type="ECO:0000256" key="11">
    <source>
        <dbReference type="ARBA" id="ARBA00023235"/>
    </source>
</evidence>
<dbReference type="InterPro" id="IPR012340">
    <property type="entry name" value="NA-bd_OB-fold"/>
</dbReference>
<evidence type="ECO:0000259" key="16">
    <source>
        <dbReference type="PROSITE" id="PS51192"/>
    </source>
</evidence>
<dbReference type="InterPro" id="IPR045562">
    <property type="entry name" value="RecG_dom3_C"/>
</dbReference>
<evidence type="ECO:0000256" key="1">
    <source>
        <dbReference type="ARBA" id="ARBA00007504"/>
    </source>
</evidence>
<evidence type="ECO:0000256" key="4">
    <source>
        <dbReference type="ARBA" id="ARBA00022763"/>
    </source>
</evidence>
<dbReference type="SMART" id="SM00490">
    <property type="entry name" value="HELICc"/>
    <property type="match status" value="1"/>
</dbReference>
<dbReference type="Gene3D" id="2.40.50.140">
    <property type="entry name" value="Nucleic acid-binding proteins"/>
    <property type="match status" value="1"/>
</dbReference>
<comment type="catalytic activity">
    <reaction evidence="12 15">
        <text>Couples ATP hydrolysis with the unwinding of duplex DNA by translocating in the 3'-5' direction.</text>
        <dbReference type="EC" id="5.6.2.4"/>
    </reaction>
</comment>
<accession>A0ABS8HMU4</accession>
<dbReference type="InterPro" id="IPR033454">
    <property type="entry name" value="RecG_wedge"/>
</dbReference>
<dbReference type="SUPFAM" id="SSF50249">
    <property type="entry name" value="Nucleic acid-binding proteins"/>
    <property type="match status" value="1"/>
</dbReference>
<dbReference type="SUPFAM" id="SSF52540">
    <property type="entry name" value="P-loop containing nucleoside triphosphate hydrolases"/>
    <property type="match status" value="2"/>
</dbReference>
<dbReference type="Pfam" id="PF17191">
    <property type="entry name" value="RecG_wedge"/>
    <property type="match status" value="1"/>
</dbReference>
<dbReference type="Pfam" id="PF00270">
    <property type="entry name" value="DEAD"/>
    <property type="match status" value="1"/>
</dbReference>
<dbReference type="SMART" id="SM00487">
    <property type="entry name" value="DEXDc"/>
    <property type="match status" value="1"/>
</dbReference>
<evidence type="ECO:0000256" key="2">
    <source>
        <dbReference type="ARBA" id="ARBA00017846"/>
    </source>
</evidence>
<keyword evidence="8" id="KW-0238">DNA-binding</keyword>
<dbReference type="NCBIfam" id="TIGR00643">
    <property type="entry name" value="recG"/>
    <property type="match status" value="1"/>
</dbReference>
<protein>
    <recommendedName>
        <fullName evidence="2 15">ATP-dependent DNA helicase RecG</fullName>
        <ecNumber evidence="13 15">5.6.2.4</ecNumber>
    </recommendedName>
</protein>
<evidence type="ECO:0000313" key="19">
    <source>
        <dbReference type="Proteomes" id="UP001165492"/>
    </source>
</evidence>
<dbReference type="NCBIfam" id="NF008165">
    <property type="entry name" value="PRK10917.1-3"/>
    <property type="match status" value="1"/>
</dbReference>
<keyword evidence="3 15" id="KW-0547">Nucleotide-binding</keyword>
<dbReference type="Proteomes" id="UP001165492">
    <property type="component" value="Unassembled WGS sequence"/>
</dbReference>